<evidence type="ECO:0000259" key="2">
    <source>
        <dbReference type="Pfam" id="PF22943"/>
    </source>
</evidence>
<feature type="domain" description="Helix-turn-helix" evidence="2">
    <location>
        <begin position="173"/>
        <end position="217"/>
    </location>
</feature>
<dbReference type="STRING" id="41067.A0A2I2FDD6"/>
<gene>
    <name evidence="3" type="ORF">BDW47DRAFT_125191</name>
</gene>
<keyword evidence="4" id="KW-1185">Reference proteome</keyword>
<accession>A0A2I2FDD6</accession>
<evidence type="ECO:0000256" key="1">
    <source>
        <dbReference type="SAM" id="MobiDB-lite"/>
    </source>
</evidence>
<feature type="region of interest" description="Disordered" evidence="1">
    <location>
        <begin position="1"/>
        <end position="138"/>
    </location>
</feature>
<dbReference type="OrthoDB" id="4085451at2759"/>
<reference evidence="3 4" key="1">
    <citation type="submission" date="2017-12" db="EMBL/GenBank/DDBJ databases">
        <authorList>
            <consortium name="DOE Joint Genome Institute"/>
            <person name="Haridas S."/>
            <person name="Kjaerbolling I."/>
            <person name="Vesth T.C."/>
            <person name="Frisvad J.C."/>
            <person name="Nybo J.L."/>
            <person name="Theobald S."/>
            <person name="Kuo A."/>
            <person name="Bowyer P."/>
            <person name="Matsuda Y."/>
            <person name="Mondo S."/>
            <person name="Lyhne E.K."/>
            <person name="Kogle M.E."/>
            <person name="Clum A."/>
            <person name="Lipzen A."/>
            <person name="Salamov A."/>
            <person name="Ngan C.Y."/>
            <person name="Daum C."/>
            <person name="Chiniquy J."/>
            <person name="Barry K."/>
            <person name="LaButti K."/>
            <person name="Simmons B.A."/>
            <person name="Magnuson J.K."/>
            <person name="Mortensen U.H."/>
            <person name="Larsen T.O."/>
            <person name="Grigoriev I.V."/>
            <person name="Baker S.E."/>
            <person name="Andersen M.R."/>
            <person name="Nordberg H.P."/>
            <person name="Cantor M.N."/>
            <person name="Hua S.X."/>
        </authorList>
    </citation>
    <scope>NUCLEOTIDE SEQUENCE [LARGE SCALE GENOMIC DNA]</scope>
    <source>
        <strain evidence="3 4">CBS 102.13</strain>
    </source>
</reference>
<evidence type="ECO:0000313" key="4">
    <source>
        <dbReference type="Proteomes" id="UP000234585"/>
    </source>
</evidence>
<sequence>MGSAASKPAKSAAQAASRRQYPKKPSAPPAPSPASAAPRSQPHTTPRPQQQPPPAPASAPKNNNTGPTYHSKEQPSTSKSNAIDLDGRDPDFAASLRHIGPVNPHPTFSNTSVFPTRQGAPQQQHQQPGSASTVFPPATNPALLTVTARQQLTKAAEQETDALGRSNFAGREFLDTMTIRQVLNMRDRQGLPPREIERLLRLKKGVVERLGEKGIVGVA</sequence>
<feature type="compositionally biased region" description="Low complexity" evidence="1">
    <location>
        <begin position="33"/>
        <end position="48"/>
    </location>
</feature>
<evidence type="ECO:0000313" key="3">
    <source>
        <dbReference type="EMBL" id="PLB38661.1"/>
    </source>
</evidence>
<feature type="compositionally biased region" description="Low complexity" evidence="1">
    <location>
        <begin position="1"/>
        <end position="19"/>
    </location>
</feature>
<dbReference type="Proteomes" id="UP000234585">
    <property type="component" value="Unassembled WGS sequence"/>
</dbReference>
<proteinExistence type="predicted"/>
<organism evidence="3 4">
    <name type="scientific">Aspergillus candidus</name>
    <dbReference type="NCBI Taxonomy" id="41067"/>
    <lineage>
        <taxon>Eukaryota</taxon>
        <taxon>Fungi</taxon>
        <taxon>Dikarya</taxon>
        <taxon>Ascomycota</taxon>
        <taxon>Pezizomycotina</taxon>
        <taxon>Eurotiomycetes</taxon>
        <taxon>Eurotiomycetidae</taxon>
        <taxon>Eurotiales</taxon>
        <taxon>Aspergillaceae</taxon>
        <taxon>Aspergillus</taxon>
        <taxon>Aspergillus subgen. Circumdati</taxon>
    </lineage>
</organism>
<feature type="compositionally biased region" description="Polar residues" evidence="1">
    <location>
        <begin position="106"/>
        <end position="115"/>
    </location>
</feature>
<dbReference type="InterPro" id="IPR054448">
    <property type="entry name" value="HTH_put_ascomycetes"/>
</dbReference>
<dbReference type="Pfam" id="PF22943">
    <property type="entry name" value="HTH_68"/>
    <property type="match status" value="1"/>
</dbReference>
<dbReference type="EMBL" id="KZ559134">
    <property type="protein sequence ID" value="PLB38661.1"/>
    <property type="molecule type" value="Genomic_DNA"/>
</dbReference>
<protein>
    <recommendedName>
        <fullName evidence="2">Helix-turn-helix domain-containing protein</fullName>
    </recommendedName>
</protein>
<dbReference type="GeneID" id="36523509"/>
<dbReference type="AlphaFoldDB" id="A0A2I2FDD6"/>
<name>A0A2I2FDD6_ASPCN</name>
<feature type="compositionally biased region" description="Polar residues" evidence="1">
    <location>
        <begin position="61"/>
        <end position="81"/>
    </location>
</feature>
<feature type="compositionally biased region" description="Low complexity" evidence="1">
    <location>
        <begin position="118"/>
        <end position="132"/>
    </location>
</feature>
<dbReference type="RefSeq" id="XP_024672673.1">
    <property type="nucleotide sequence ID" value="XM_024816349.1"/>
</dbReference>